<evidence type="ECO:0000313" key="2">
    <source>
        <dbReference type="EMBL" id="JAE11107.1"/>
    </source>
</evidence>
<dbReference type="EMBL" id="GBRH01186789">
    <property type="protein sequence ID" value="JAE11107.1"/>
    <property type="molecule type" value="Transcribed_RNA"/>
</dbReference>
<name>A0A0A9FFN4_ARUDO</name>
<dbReference type="PANTHER" id="PTHR33110:SF144">
    <property type="entry name" value="OS01G0660700 PROTEIN"/>
    <property type="match status" value="1"/>
</dbReference>
<organism evidence="2">
    <name type="scientific">Arundo donax</name>
    <name type="common">Giant reed</name>
    <name type="synonym">Donax arundinaceus</name>
    <dbReference type="NCBI Taxonomy" id="35708"/>
    <lineage>
        <taxon>Eukaryota</taxon>
        <taxon>Viridiplantae</taxon>
        <taxon>Streptophyta</taxon>
        <taxon>Embryophyta</taxon>
        <taxon>Tracheophyta</taxon>
        <taxon>Spermatophyta</taxon>
        <taxon>Magnoliopsida</taxon>
        <taxon>Liliopsida</taxon>
        <taxon>Poales</taxon>
        <taxon>Poaceae</taxon>
        <taxon>PACMAD clade</taxon>
        <taxon>Arundinoideae</taxon>
        <taxon>Arundineae</taxon>
        <taxon>Arundo</taxon>
    </lineage>
</organism>
<dbReference type="AlphaFoldDB" id="A0A0A9FFN4"/>
<dbReference type="InterPro" id="IPR005174">
    <property type="entry name" value="KIB1-4_b-propeller"/>
</dbReference>
<proteinExistence type="predicted"/>
<accession>A0A0A9FFN4</accession>
<protein>
    <recommendedName>
        <fullName evidence="1">KIB1-4 beta-propeller domain-containing protein</fullName>
    </recommendedName>
</protein>
<evidence type="ECO:0000259" key="1">
    <source>
        <dbReference type="Pfam" id="PF03478"/>
    </source>
</evidence>
<dbReference type="PANTHER" id="PTHR33110">
    <property type="entry name" value="F-BOX/KELCH-REPEAT PROTEIN-RELATED"/>
    <property type="match status" value="1"/>
</dbReference>
<sequence>MVYTPRSDDGPLEMSCNFYRVKKRAGYYGDQYKPLSLSVTRYLVESRGKLLMVLRHHSGRRARGTLRFRIFEMKLVIAPDGLSKASWVELDELSGRVLFLGRGCSRAFEVSQLDAVREGSIYYLDDTRFDISTVLDNGRDFSSADMGMNMYKMLKTRSRVRNFPRRFTSESSPPIWYVPELIDAMAFS</sequence>
<reference evidence="2" key="2">
    <citation type="journal article" date="2015" name="Data Brief">
        <title>Shoot transcriptome of the giant reed, Arundo donax.</title>
        <authorList>
            <person name="Barrero R.A."/>
            <person name="Guerrero F.D."/>
            <person name="Moolhuijzen P."/>
            <person name="Goolsby J.A."/>
            <person name="Tidwell J."/>
            <person name="Bellgard S.E."/>
            <person name="Bellgard M.I."/>
        </authorList>
    </citation>
    <scope>NUCLEOTIDE SEQUENCE</scope>
    <source>
        <tissue evidence="2">Shoot tissue taken approximately 20 cm above the soil surface</tissue>
    </source>
</reference>
<reference evidence="2" key="1">
    <citation type="submission" date="2014-09" db="EMBL/GenBank/DDBJ databases">
        <authorList>
            <person name="Magalhaes I.L.F."/>
            <person name="Oliveira U."/>
            <person name="Santos F.R."/>
            <person name="Vidigal T.H.D.A."/>
            <person name="Brescovit A.D."/>
            <person name="Santos A.J."/>
        </authorList>
    </citation>
    <scope>NUCLEOTIDE SEQUENCE</scope>
    <source>
        <tissue evidence="2">Shoot tissue taken approximately 20 cm above the soil surface</tissue>
    </source>
</reference>
<dbReference type="Pfam" id="PF03478">
    <property type="entry name" value="Beta-prop_KIB1-4"/>
    <property type="match status" value="1"/>
</dbReference>
<feature type="domain" description="KIB1-4 beta-propeller" evidence="1">
    <location>
        <begin position="36"/>
        <end position="133"/>
    </location>
</feature>